<gene>
    <name evidence="3" type="ORF">Acr_20g0007710</name>
</gene>
<keyword evidence="3" id="KW-0418">Kinase</keyword>
<keyword evidence="4" id="KW-1185">Reference proteome</keyword>
<sequence>MQTSSIPWPGEEGQQSWEQVWTSKWNERAYFSTRKVKLGHDYLCMVVLVQEIINVDDAFVIHTSNPSSRDLSEIFAEVMYTARQILSCFHHRSPKPVHSLYEAQSWLLWRYRGAKYGKHLSKEEAENDSANAVALPPPSSSHANVGLPNAVHGNKTRYGGRRRAIFCFSLGFAMALVLLKRSISIYSAYYYLSYHSLTCGHHNVSDPSISFDALEVLEVFMLSQAMR</sequence>
<dbReference type="OrthoDB" id="6123450at2759"/>
<keyword evidence="3" id="KW-0808">Transferase</keyword>
<dbReference type="AlphaFoldDB" id="A0A7J0GDT2"/>
<keyword evidence="2" id="KW-0812">Transmembrane</keyword>
<dbReference type="PANTHER" id="PTHR46999">
    <property type="entry name" value="ALPHA-GLUCAN WATER DIKINASE 1, CHLOROPLASTIC-RELATED"/>
    <property type="match status" value="1"/>
</dbReference>
<evidence type="ECO:0000313" key="3">
    <source>
        <dbReference type="EMBL" id="GFZ08963.1"/>
    </source>
</evidence>
<organism evidence="3 4">
    <name type="scientific">Actinidia rufa</name>
    <dbReference type="NCBI Taxonomy" id="165716"/>
    <lineage>
        <taxon>Eukaryota</taxon>
        <taxon>Viridiplantae</taxon>
        <taxon>Streptophyta</taxon>
        <taxon>Embryophyta</taxon>
        <taxon>Tracheophyta</taxon>
        <taxon>Spermatophyta</taxon>
        <taxon>Magnoliopsida</taxon>
        <taxon>eudicotyledons</taxon>
        <taxon>Gunneridae</taxon>
        <taxon>Pentapetalae</taxon>
        <taxon>asterids</taxon>
        <taxon>Ericales</taxon>
        <taxon>Actinidiaceae</taxon>
        <taxon>Actinidia</taxon>
    </lineage>
</organism>
<protein>
    <submittedName>
        <fullName evidence="3">Pyruvate phosphate dikinase, PEP/pyruvate binding domain-containing protein</fullName>
    </submittedName>
</protein>
<feature type="region of interest" description="Disordered" evidence="1">
    <location>
        <begin position="127"/>
        <end position="146"/>
    </location>
</feature>
<feature type="transmembrane region" description="Helical" evidence="2">
    <location>
        <begin position="164"/>
        <end position="183"/>
    </location>
</feature>
<dbReference type="Proteomes" id="UP000585474">
    <property type="component" value="Unassembled WGS sequence"/>
</dbReference>
<dbReference type="PANTHER" id="PTHR46999:SF1">
    <property type="entry name" value="ALPHA-GLUCAN WATER DIKINASE 1, CHLOROPLASTIC"/>
    <property type="match status" value="1"/>
</dbReference>
<dbReference type="SUPFAM" id="SSF56059">
    <property type="entry name" value="Glutathione synthetase ATP-binding domain-like"/>
    <property type="match status" value="1"/>
</dbReference>
<proteinExistence type="predicted"/>
<keyword evidence="3" id="KW-0670">Pyruvate</keyword>
<comment type="caution">
    <text evidence="3">The sequence shown here is derived from an EMBL/GenBank/DDBJ whole genome shotgun (WGS) entry which is preliminary data.</text>
</comment>
<reference evidence="3 4" key="1">
    <citation type="submission" date="2019-07" db="EMBL/GenBank/DDBJ databases">
        <title>De Novo Assembly of kiwifruit Actinidia rufa.</title>
        <authorList>
            <person name="Sugita-Konishi S."/>
            <person name="Sato K."/>
            <person name="Mori E."/>
            <person name="Abe Y."/>
            <person name="Kisaki G."/>
            <person name="Hamano K."/>
            <person name="Suezawa K."/>
            <person name="Otani M."/>
            <person name="Fukuda T."/>
            <person name="Manabe T."/>
            <person name="Gomi K."/>
            <person name="Tabuchi M."/>
            <person name="Akimitsu K."/>
            <person name="Kataoka I."/>
        </authorList>
    </citation>
    <scope>NUCLEOTIDE SEQUENCE [LARGE SCALE GENOMIC DNA]</scope>
    <source>
        <strain evidence="4">cv. Fuchu</strain>
    </source>
</reference>
<evidence type="ECO:0000256" key="1">
    <source>
        <dbReference type="SAM" id="MobiDB-lite"/>
    </source>
</evidence>
<keyword evidence="2" id="KW-1133">Transmembrane helix</keyword>
<accession>A0A7J0GDT2</accession>
<keyword evidence="2" id="KW-0472">Membrane</keyword>
<evidence type="ECO:0000313" key="4">
    <source>
        <dbReference type="Proteomes" id="UP000585474"/>
    </source>
</evidence>
<dbReference type="EMBL" id="BJWL01000020">
    <property type="protein sequence ID" value="GFZ08963.1"/>
    <property type="molecule type" value="Genomic_DNA"/>
</dbReference>
<evidence type="ECO:0000256" key="2">
    <source>
        <dbReference type="SAM" id="Phobius"/>
    </source>
</evidence>
<name>A0A7J0GDT2_9ERIC</name>
<dbReference type="GO" id="GO:0016301">
    <property type="term" value="F:kinase activity"/>
    <property type="evidence" value="ECO:0007669"/>
    <property type="project" value="UniProtKB-KW"/>
</dbReference>